<evidence type="ECO:0000313" key="6">
    <source>
        <dbReference type="Proteomes" id="UP000294412"/>
    </source>
</evidence>
<evidence type="ECO:0000313" key="5">
    <source>
        <dbReference type="EMBL" id="VFP79550.1"/>
    </source>
</evidence>
<dbReference type="EMBL" id="LR217703">
    <property type="protein sequence ID" value="VFP79550.1"/>
    <property type="molecule type" value="Genomic_DNA"/>
</dbReference>
<dbReference type="InterPro" id="IPR013123">
    <property type="entry name" value="SpoU_subst-bd"/>
</dbReference>
<dbReference type="EC" id="2.1.1.185" evidence="5"/>
<dbReference type="SMART" id="SM00967">
    <property type="entry name" value="SpoU_sub_bind"/>
    <property type="match status" value="1"/>
</dbReference>
<evidence type="ECO:0000256" key="1">
    <source>
        <dbReference type="ARBA" id="ARBA00007228"/>
    </source>
</evidence>
<dbReference type="InterPro" id="IPR004441">
    <property type="entry name" value="rRNA_MeTrfase_TrmH"/>
</dbReference>
<proteinExistence type="inferred from homology"/>
<dbReference type="InterPro" id="IPR001537">
    <property type="entry name" value="SpoU_MeTrfase"/>
</dbReference>
<dbReference type="GO" id="GO:0003723">
    <property type="term" value="F:RNA binding"/>
    <property type="evidence" value="ECO:0007669"/>
    <property type="project" value="InterPro"/>
</dbReference>
<dbReference type="SUPFAM" id="SSF55315">
    <property type="entry name" value="L30e-like"/>
    <property type="match status" value="1"/>
</dbReference>
<organism evidence="5 6">
    <name type="scientific">Candidatus Erwinia haradaeae</name>
    <dbReference type="NCBI Taxonomy" id="1922217"/>
    <lineage>
        <taxon>Bacteria</taxon>
        <taxon>Pseudomonadati</taxon>
        <taxon>Pseudomonadota</taxon>
        <taxon>Gammaproteobacteria</taxon>
        <taxon>Enterobacterales</taxon>
        <taxon>Erwiniaceae</taxon>
        <taxon>Erwinia</taxon>
    </lineage>
</organism>
<dbReference type="Pfam" id="PF00588">
    <property type="entry name" value="SpoU_methylase"/>
    <property type="match status" value="1"/>
</dbReference>
<accession>A0A451D1R1</accession>
<dbReference type="AlphaFoldDB" id="A0A451D1R1"/>
<keyword evidence="3 5" id="KW-0808">Transferase</keyword>
<dbReference type="Proteomes" id="UP000294412">
    <property type="component" value="Chromosome"/>
</dbReference>
<dbReference type="Gene3D" id="3.30.1330.30">
    <property type="match status" value="1"/>
</dbReference>
<dbReference type="GO" id="GO:0070039">
    <property type="term" value="F:rRNA (guanosine-2'-O-)-methyltransferase activity"/>
    <property type="evidence" value="ECO:0007669"/>
    <property type="project" value="TreeGrafter"/>
</dbReference>
<dbReference type="PANTHER" id="PTHR46429:SF1">
    <property type="entry name" value="23S RRNA (GUANOSINE-2'-O-)-METHYLTRANSFERASE RLMB"/>
    <property type="match status" value="1"/>
</dbReference>
<dbReference type="InterPro" id="IPR029028">
    <property type="entry name" value="Alpha/beta_knot_MTases"/>
</dbReference>
<dbReference type="Pfam" id="PF08032">
    <property type="entry name" value="SpoU_sub_bind"/>
    <property type="match status" value="1"/>
</dbReference>
<comment type="similarity">
    <text evidence="1">Belongs to the class IV-like SAM-binding methyltransferase superfamily. RNA methyltransferase TrmH family.</text>
</comment>
<dbReference type="SUPFAM" id="SSF75217">
    <property type="entry name" value="alpha/beta knot"/>
    <property type="match status" value="1"/>
</dbReference>
<sequence length="248" mass="27771">MNQIVYGINPIQNIIDYAPQRIKTVLVREGFKNTRVQNLIQLIQTHGISVQFVHQNTINKKIIGSVHQGIMAFIQPQKKLQEEDLFNIISKCSNPFLLILDGITDPHNLGACIRSAYAAGVHAVLLPKHHSATLNPTVQKVSSGASNHIPLIYITNLARTIRILKQKNIWIIGTTNKSNRTLYQSNMKRPISLVVGAEHKGIRHLTHQNCDEIVCIPMYGYISSLNASVATGICLYEAVRQRTLIKIE</sequence>
<dbReference type="PANTHER" id="PTHR46429">
    <property type="entry name" value="23S RRNA (GUANOSINE-2'-O-)-METHYLTRANSFERASE RLMB"/>
    <property type="match status" value="1"/>
</dbReference>
<protein>
    <submittedName>
        <fullName evidence="5">23S rRNA (Guanosine-2'-O-)-methyltransferase RlmB</fullName>
        <ecNumber evidence="5">2.1.1.185</ecNumber>
    </submittedName>
</protein>
<dbReference type="InterPro" id="IPR029026">
    <property type="entry name" value="tRNA_m1G_MTases_N"/>
</dbReference>
<feature type="domain" description="RNA 2-O ribose methyltransferase substrate binding" evidence="4">
    <location>
        <begin position="4"/>
        <end position="80"/>
    </location>
</feature>
<evidence type="ECO:0000259" key="4">
    <source>
        <dbReference type="SMART" id="SM00967"/>
    </source>
</evidence>
<gene>
    <name evidence="5" type="primary">rlmB</name>
    <name evidence="5" type="ORF">ERCICUMA2628_101</name>
</gene>
<dbReference type="GO" id="GO:0005829">
    <property type="term" value="C:cytosol"/>
    <property type="evidence" value="ECO:0007669"/>
    <property type="project" value="TreeGrafter"/>
</dbReference>
<dbReference type="NCBIfam" id="TIGR00186">
    <property type="entry name" value="rRNA_methyl_3"/>
    <property type="match status" value="1"/>
</dbReference>
<dbReference type="OrthoDB" id="9785673at2"/>
<dbReference type="RefSeq" id="WP_157993347.1">
    <property type="nucleotide sequence ID" value="NZ_LR217703.1"/>
</dbReference>
<reference evidence="5 6" key="1">
    <citation type="submission" date="2019-02" db="EMBL/GenBank/DDBJ databases">
        <authorList>
            <person name="Manzano-Marin A."/>
            <person name="Manzano-Marin A."/>
        </authorList>
    </citation>
    <scope>NUCLEOTIDE SEQUENCE [LARGE SCALE GENOMIC DNA]</scope>
    <source>
        <strain evidence="5 6">ErCicuneomaculata</strain>
    </source>
</reference>
<dbReference type="InterPro" id="IPR029064">
    <property type="entry name" value="Ribosomal_eL30-like_sf"/>
</dbReference>
<dbReference type="CDD" id="cd18103">
    <property type="entry name" value="SpoU-like_RlmB"/>
    <property type="match status" value="1"/>
</dbReference>
<evidence type="ECO:0000256" key="2">
    <source>
        <dbReference type="ARBA" id="ARBA00022603"/>
    </source>
</evidence>
<keyword evidence="2 5" id="KW-0489">Methyltransferase</keyword>
<dbReference type="FunFam" id="3.40.1280.10:FF:000008">
    <property type="entry name" value="Group 3 RNA methyltransferase TrmH"/>
    <property type="match status" value="1"/>
</dbReference>
<evidence type="ECO:0000256" key="3">
    <source>
        <dbReference type="ARBA" id="ARBA00022679"/>
    </source>
</evidence>
<dbReference type="Gene3D" id="3.40.1280.10">
    <property type="match status" value="1"/>
</dbReference>
<name>A0A451D1R1_9GAMM</name>